<dbReference type="InterPro" id="IPR007203">
    <property type="entry name" value="ORMDL"/>
</dbReference>
<dbReference type="Proteomes" id="UP001214628">
    <property type="component" value="Chromosome 1"/>
</dbReference>
<evidence type="ECO:0000256" key="4">
    <source>
        <dbReference type="ARBA" id="ARBA00023136"/>
    </source>
</evidence>
<evidence type="ECO:0000256" key="3">
    <source>
        <dbReference type="ARBA" id="ARBA00022989"/>
    </source>
</evidence>
<sequence length="204" mass="22956">MASAVPTVVEPISEPSTIRARDMSSVDFDESGDISLSSPDSKRGHHRRRSSSFVVVKHVRETPDQLVDQNIAPNANAEWVNMKGAWVIHVLLIAVAKLIINEVPGISDSVRWTLVNVGYMTQIDHGYQYTPSKKYLTSLPIGLFLLSTHYSHYNPWLFWLNLSALLFVLFPKLPILHRSRLYFFPGPNVTGTNTPAEPAQFDEK</sequence>
<dbReference type="GO" id="GO:0005789">
    <property type="term" value="C:endoplasmic reticulum membrane"/>
    <property type="evidence" value="ECO:0007669"/>
    <property type="project" value="InterPro"/>
</dbReference>
<evidence type="ECO:0000313" key="6">
    <source>
        <dbReference type="EMBL" id="WFD41458.1"/>
    </source>
</evidence>
<evidence type="ECO:0000256" key="2">
    <source>
        <dbReference type="ARBA" id="ARBA00022692"/>
    </source>
</evidence>
<feature type="region of interest" description="Disordered" evidence="5">
    <location>
        <begin position="20"/>
        <end position="51"/>
    </location>
</feature>
<keyword evidence="2" id="KW-0812">Transmembrane</keyword>
<evidence type="ECO:0008006" key="8">
    <source>
        <dbReference type="Google" id="ProtNLM"/>
    </source>
</evidence>
<dbReference type="AlphaFoldDB" id="A0AAF0JCC9"/>
<comment type="subcellular location">
    <subcellularLocation>
        <location evidence="1">Membrane</location>
        <topology evidence="1">Multi-pass membrane protein</topology>
    </subcellularLocation>
</comment>
<proteinExistence type="predicted"/>
<protein>
    <recommendedName>
        <fullName evidence="8">Orm1 type endoplasmic reticulum protein</fullName>
    </recommendedName>
</protein>
<dbReference type="PANTHER" id="PTHR12665">
    <property type="entry name" value="ORMDL PROTEINS"/>
    <property type="match status" value="1"/>
</dbReference>
<name>A0AAF0JCC9_9BASI</name>
<evidence type="ECO:0000256" key="1">
    <source>
        <dbReference type="ARBA" id="ARBA00004141"/>
    </source>
</evidence>
<keyword evidence="7" id="KW-1185">Reference proteome</keyword>
<accession>A0AAF0JCC9</accession>
<evidence type="ECO:0000256" key="5">
    <source>
        <dbReference type="SAM" id="MobiDB-lite"/>
    </source>
</evidence>
<keyword evidence="4" id="KW-0472">Membrane</keyword>
<dbReference type="EMBL" id="CP118375">
    <property type="protein sequence ID" value="WFD41458.1"/>
    <property type="molecule type" value="Genomic_DNA"/>
</dbReference>
<organism evidence="6 7">
    <name type="scientific">Malassezia psittaci</name>
    <dbReference type="NCBI Taxonomy" id="1821823"/>
    <lineage>
        <taxon>Eukaryota</taxon>
        <taxon>Fungi</taxon>
        <taxon>Dikarya</taxon>
        <taxon>Basidiomycota</taxon>
        <taxon>Ustilaginomycotina</taxon>
        <taxon>Malasseziomycetes</taxon>
        <taxon>Malasseziales</taxon>
        <taxon>Malasseziaceae</taxon>
        <taxon>Malassezia</taxon>
    </lineage>
</organism>
<keyword evidence="3" id="KW-1133">Transmembrane helix</keyword>
<evidence type="ECO:0000313" key="7">
    <source>
        <dbReference type="Proteomes" id="UP001214628"/>
    </source>
</evidence>
<gene>
    <name evidence="6" type="ORF">MPSI1_000085</name>
</gene>
<dbReference type="Pfam" id="PF04061">
    <property type="entry name" value="ORMDL"/>
    <property type="match status" value="2"/>
</dbReference>
<reference evidence="6" key="1">
    <citation type="submission" date="2023-02" db="EMBL/GenBank/DDBJ databases">
        <title>Mating type loci evolution in Malassezia.</title>
        <authorList>
            <person name="Coelho M.A."/>
        </authorList>
    </citation>
    <scope>NUCLEOTIDE SEQUENCE</scope>
    <source>
        <strain evidence="6">CBS 14136</strain>
    </source>
</reference>